<protein>
    <submittedName>
        <fullName evidence="1">Uncharacterized protein</fullName>
    </submittedName>
</protein>
<reference evidence="1" key="1">
    <citation type="journal article" date="2021" name="Proc. Natl. Acad. Sci. U.S.A.">
        <title>A Catalog of Tens of Thousands of Viruses from Human Metagenomes Reveals Hidden Associations with Chronic Diseases.</title>
        <authorList>
            <person name="Tisza M.J."/>
            <person name="Buck C.B."/>
        </authorList>
    </citation>
    <scope>NUCLEOTIDE SEQUENCE</scope>
    <source>
        <strain evidence="1">CtRuT6</strain>
    </source>
</reference>
<proteinExistence type="predicted"/>
<organism evidence="1">
    <name type="scientific">Siphoviridae sp. ctRuT6</name>
    <dbReference type="NCBI Taxonomy" id="2826339"/>
    <lineage>
        <taxon>Viruses</taxon>
        <taxon>Duplodnaviria</taxon>
        <taxon>Heunggongvirae</taxon>
        <taxon>Uroviricota</taxon>
        <taxon>Caudoviricetes</taxon>
    </lineage>
</organism>
<sequence>MSLSHLINNKTIVVVFGLRKTFYHLSTKKV</sequence>
<name>A0A8S5N329_9CAUD</name>
<accession>A0A8S5N329</accession>
<evidence type="ECO:0000313" key="1">
    <source>
        <dbReference type="EMBL" id="DAD88888.1"/>
    </source>
</evidence>
<dbReference type="EMBL" id="BK015049">
    <property type="protein sequence ID" value="DAD88888.1"/>
    <property type="molecule type" value="Genomic_DNA"/>
</dbReference>